<name>A0A5S6Q2M2_TRIMR</name>
<dbReference type="Proteomes" id="UP000046395">
    <property type="component" value="Unassembled WGS sequence"/>
</dbReference>
<proteinExistence type="predicted"/>
<dbReference type="AlphaFoldDB" id="A0A5S6Q2M2"/>
<evidence type="ECO:0000313" key="2">
    <source>
        <dbReference type="WBParaSite" id="TMUE_0000001409.1"/>
    </source>
</evidence>
<organism evidence="1 2">
    <name type="scientific">Trichuris muris</name>
    <name type="common">Mouse whipworm</name>
    <dbReference type="NCBI Taxonomy" id="70415"/>
    <lineage>
        <taxon>Eukaryota</taxon>
        <taxon>Metazoa</taxon>
        <taxon>Ecdysozoa</taxon>
        <taxon>Nematoda</taxon>
        <taxon>Enoplea</taxon>
        <taxon>Dorylaimia</taxon>
        <taxon>Trichinellida</taxon>
        <taxon>Trichuridae</taxon>
        <taxon>Trichuris</taxon>
    </lineage>
</organism>
<sequence length="273" mass="30642">MKHGGLGLQSLTEDVESGVQAAAELWFNQCQCNRLALRCRVSGLIERGIAQARAAPLDHRRPRFAATCHASGYHELVEVCSNLWISDHRMTQRRPIVIEQKQVNRGSFDGLVNTSAQHDREEARLACLREWIHGYCRSYTATCRKGSKVGALDDAILFETSDCLAEKYRHFQPLSDPVRTFRRAKEYSSGLIVIGAGEAWCSRNEEMLKASKMPISDMLLCAMTVEHTNQLASWFMRSNEALAFTRRSAVRMHEGHGHHPEPTVFSCAPGLAT</sequence>
<dbReference type="WBParaSite" id="TMUE_0000001409.1">
    <property type="protein sequence ID" value="TMUE_0000001409.1"/>
    <property type="gene ID" value="WBGene00297305"/>
</dbReference>
<keyword evidence="1" id="KW-1185">Reference proteome</keyword>
<evidence type="ECO:0000313" key="1">
    <source>
        <dbReference type="Proteomes" id="UP000046395"/>
    </source>
</evidence>
<accession>A0A5S6Q2M2</accession>
<protein>
    <submittedName>
        <fullName evidence="2">Uncharacterized protein</fullName>
    </submittedName>
</protein>
<reference evidence="2" key="1">
    <citation type="submission" date="2019-12" db="UniProtKB">
        <authorList>
            <consortium name="WormBaseParasite"/>
        </authorList>
    </citation>
    <scope>IDENTIFICATION</scope>
</reference>